<dbReference type="InterPro" id="IPR009061">
    <property type="entry name" value="DNA-bd_dom_put_sf"/>
</dbReference>
<dbReference type="PANTHER" id="PTHR34585:SF22">
    <property type="entry name" value="HELIX-TURN-HELIX DOMAIN-CONTAINING PROTEIN"/>
    <property type="match status" value="1"/>
</dbReference>
<protein>
    <submittedName>
        <fullName evidence="2">Helix-turn-helix domain-containing protein</fullName>
    </submittedName>
</protein>
<dbReference type="SUPFAM" id="SSF46955">
    <property type="entry name" value="Putative DNA-binding domain"/>
    <property type="match status" value="1"/>
</dbReference>
<accession>A0ABW5MJJ5</accession>
<dbReference type="InterPro" id="IPR041657">
    <property type="entry name" value="HTH_17"/>
</dbReference>
<dbReference type="EMBL" id="JBHULL010000008">
    <property type="protein sequence ID" value="MFD2582664.1"/>
    <property type="molecule type" value="Genomic_DNA"/>
</dbReference>
<organism evidence="2 3">
    <name type="scientific">Pedobacter vanadiisoli</name>
    <dbReference type="NCBI Taxonomy" id="1761975"/>
    <lineage>
        <taxon>Bacteria</taxon>
        <taxon>Pseudomonadati</taxon>
        <taxon>Bacteroidota</taxon>
        <taxon>Sphingobacteriia</taxon>
        <taxon>Sphingobacteriales</taxon>
        <taxon>Sphingobacteriaceae</taxon>
        <taxon>Pedobacter</taxon>
    </lineage>
</organism>
<sequence>MTTLDLITKEDLALFKSELFSELKKLNLAGTNDYSQNRWLRSVQVRELLHISPGTLQSLRIKGTIPFRKIGGIHYYSYADIERLLERGEKL</sequence>
<keyword evidence="3" id="KW-1185">Reference proteome</keyword>
<evidence type="ECO:0000259" key="1">
    <source>
        <dbReference type="Pfam" id="PF12728"/>
    </source>
</evidence>
<reference evidence="3" key="1">
    <citation type="journal article" date="2019" name="Int. J. Syst. Evol. Microbiol.">
        <title>The Global Catalogue of Microorganisms (GCM) 10K type strain sequencing project: providing services to taxonomists for standard genome sequencing and annotation.</title>
        <authorList>
            <consortium name="The Broad Institute Genomics Platform"/>
            <consortium name="The Broad Institute Genome Sequencing Center for Infectious Disease"/>
            <person name="Wu L."/>
            <person name="Ma J."/>
        </authorList>
    </citation>
    <scope>NUCLEOTIDE SEQUENCE [LARGE SCALE GENOMIC DNA]</scope>
    <source>
        <strain evidence="3">KCTC 42866</strain>
    </source>
</reference>
<proteinExistence type="predicted"/>
<evidence type="ECO:0000313" key="3">
    <source>
        <dbReference type="Proteomes" id="UP001597461"/>
    </source>
</evidence>
<gene>
    <name evidence="2" type="ORF">ACFSR6_09205</name>
</gene>
<dbReference type="RefSeq" id="WP_379077968.1">
    <property type="nucleotide sequence ID" value="NZ_JBHULL010000008.1"/>
</dbReference>
<evidence type="ECO:0000313" key="2">
    <source>
        <dbReference type="EMBL" id="MFD2582664.1"/>
    </source>
</evidence>
<name>A0ABW5MJJ5_9SPHI</name>
<dbReference type="Pfam" id="PF12728">
    <property type="entry name" value="HTH_17"/>
    <property type="match status" value="1"/>
</dbReference>
<comment type="caution">
    <text evidence="2">The sequence shown here is derived from an EMBL/GenBank/DDBJ whole genome shotgun (WGS) entry which is preliminary data.</text>
</comment>
<dbReference type="PANTHER" id="PTHR34585">
    <property type="match status" value="1"/>
</dbReference>
<feature type="domain" description="Helix-turn-helix" evidence="1">
    <location>
        <begin position="39"/>
        <end position="87"/>
    </location>
</feature>
<dbReference type="Proteomes" id="UP001597461">
    <property type="component" value="Unassembled WGS sequence"/>
</dbReference>